<reference evidence="1 2" key="1">
    <citation type="journal article" date="2015" name="Int. J. Syst. Evol. Microbiol.">
        <title>Winogradskyella litoriviva sp. nov., isolated from coastal seawater.</title>
        <authorList>
            <person name="Nedashkovskaya O.I."/>
            <person name="Kukhlevskiy A.D."/>
            <person name="Zhukova N.V."/>
            <person name="Kim S.J."/>
            <person name="Rhee S.K."/>
            <person name="Mikhailov V.V."/>
        </authorList>
    </citation>
    <scope>NUCLEOTIDE SEQUENCE [LARGE SCALE GENOMIC DNA]</scope>
    <source>
        <strain evidence="1 2">KMM6491</strain>
    </source>
</reference>
<dbReference type="InterPro" id="IPR021352">
    <property type="entry name" value="DUF2971"/>
</dbReference>
<dbReference type="EMBL" id="JABRWQ010000010">
    <property type="protein sequence ID" value="NRD24889.1"/>
    <property type="molecule type" value="Genomic_DNA"/>
</dbReference>
<keyword evidence="2" id="KW-1185">Reference proteome</keyword>
<gene>
    <name evidence="1" type="ORF">HNV10_16665</name>
</gene>
<protein>
    <submittedName>
        <fullName evidence="1">DUF2971 domain-containing protein</fullName>
    </submittedName>
</protein>
<comment type="caution">
    <text evidence="1">The sequence shown here is derived from an EMBL/GenBank/DDBJ whole genome shotgun (WGS) entry which is preliminary data.</text>
</comment>
<sequence>MKFYRYQSINKLSLRNLAKGQNWISNPQDFNDPFEFFLADDYYYSEKKGNYIQISAEEKSVKNKIKKEIDKFGVICYSTSYDNRLLWSHYGDNHQGMALVFEIPNPEKSKIRKVKYQKLINEIKLDNDLEIDEEIIKICTTKSDIWEYEDEYREIYQIKNTHVDYKGELKEIIFGSRTNYEDIIMVSNLSRRINPKIKISRMALNRDSYFLSKISIGDNSKIPKMWKEINRI</sequence>
<proteinExistence type="predicted"/>
<organism evidence="1 2">
    <name type="scientific">Winogradskyella litoriviva</name>
    <dbReference type="NCBI Taxonomy" id="1220182"/>
    <lineage>
        <taxon>Bacteria</taxon>
        <taxon>Pseudomonadati</taxon>
        <taxon>Bacteroidota</taxon>
        <taxon>Flavobacteriia</taxon>
        <taxon>Flavobacteriales</taxon>
        <taxon>Flavobacteriaceae</taxon>
        <taxon>Winogradskyella</taxon>
    </lineage>
</organism>
<evidence type="ECO:0000313" key="2">
    <source>
        <dbReference type="Proteomes" id="UP000805085"/>
    </source>
</evidence>
<dbReference type="Proteomes" id="UP000805085">
    <property type="component" value="Unassembled WGS sequence"/>
</dbReference>
<name>A0ABX2EBM0_9FLAO</name>
<dbReference type="Pfam" id="PF11185">
    <property type="entry name" value="DUF2971"/>
    <property type="match status" value="1"/>
</dbReference>
<evidence type="ECO:0000313" key="1">
    <source>
        <dbReference type="EMBL" id="NRD24889.1"/>
    </source>
</evidence>
<accession>A0ABX2EBM0</accession>
<dbReference type="RefSeq" id="WP_173302531.1">
    <property type="nucleotide sequence ID" value="NZ_JABRWQ010000010.1"/>
</dbReference>